<organism evidence="25 26">
    <name type="scientific">Homarus americanus</name>
    <name type="common">American lobster</name>
    <dbReference type="NCBI Taxonomy" id="6706"/>
    <lineage>
        <taxon>Eukaryota</taxon>
        <taxon>Metazoa</taxon>
        <taxon>Ecdysozoa</taxon>
        <taxon>Arthropoda</taxon>
        <taxon>Crustacea</taxon>
        <taxon>Multicrustacea</taxon>
        <taxon>Malacostraca</taxon>
        <taxon>Eumalacostraca</taxon>
        <taxon>Eucarida</taxon>
        <taxon>Decapoda</taxon>
        <taxon>Pleocyemata</taxon>
        <taxon>Astacidea</taxon>
        <taxon>Nephropoidea</taxon>
        <taxon>Nephropidae</taxon>
        <taxon>Homarus</taxon>
    </lineage>
</organism>
<feature type="non-terminal residue" evidence="25">
    <location>
        <position position="648"/>
    </location>
</feature>
<evidence type="ECO:0000313" key="25">
    <source>
        <dbReference type="EMBL" id="KAG7172185.1"/>
    </source>
</evidence>
<feature type="transmembrane region" description="Helical" evidence="21">
    <location>
        <begin position="191"/>
        <end position="223"/>
    </location>
</feature>
<dbReference type="InterPro" id="IPR010934">
    <property type="entry name" value="NADH_DH_su5_C"/>
</dbReference>
<dbReference type="GO" id="GO:0008137">
    <property type="term" value="F:NADH dehydrogenase (ubiquinone) activity"/>
    <property type="evidence" value="ECO:0007669"/>
    <property type="project" value="UniProtKB-EC"/>
</dbReference>
<feature type="domain" description="NADH dehydrogenase subunit 5 C-terminal" evidence="24">
    <location>
        <begin position="514"/>
        <end position="647"/>
    </location>
</feature>
<feature type="transmembrane region" description="Helical" evidence="21">
    <location>
        <begin position="502"/>
        <end position="527"/>
    </location>
</feature>
<dbReference type="AlphaFoldDB" id="A0A8J5T2Q9"/>
<comment type="caution">
    <text evidence="25">The sequence shown here is derived from an EMBL/GenBank/DDBJ whole genome shotgun (WGS) entry which is preliminary data.</text>
</comment>
<dbReference type="Pfam" id="PF01059">
    <property type="entry name" value="Oxidored_q5_N"/>
    <property type="match status" value="1"/>
</dbReference>
<gene>
    <name evidence="25" type="primary">ND5-L4</name>
    <name evidence="25" type="ORF">Hamer_G009526</name>
</gene>
<keyword evidence="26" id="KW-1185">Reference proteome</keyword>
<feature type="transmembrane region" description="Helical" evidence="21">
    <location>
        <begin position="77"/>
        <end position="99"/>
    </location>
</feature>
<evidence type="ECO:0000256" key="20">
    <source>
        <dbReference type="ARBA" id="ARBA00049551"/>
    </source>
</evidence>
<dbReference type="PRINTS" id="PR01437">
    <property type="entry name" value="NUOXDRDTASE4"/>
</dbReference>
<feature type="transmembrane region" description="Helical" evidence="21">
    <location>
        <begin position="610"/>
        <end position="628"/>
    </location>
</feature>
<evidence type="ECO:0000256" key="6">
    <source>
        <dbReference type="ARBA" id="ARBA00021096"/>
    </source>
</evidence>
<feature type="domain" description="NADH:quinone oxidoreductase/Mrp antiporter transmembrane" evidence="22">
    <location>
        <begin position="159"/>
        <end position="232"/>
    </location>
</feature>
<dbReference type="GO" id="GO:0015990">
    <property type="term" value="P:electron transport coupled proton transport"/>
    <property type="evidence" value="ECO:0007669"/>
    <property type="project" value="TreeGrafter"/>
</dbReference>
<evidence type="ECO:0000256" key="18">
    <source>
        <dbReference type="ARBA" id="ARBA00031025"/>
    </source>
</evidence>
<evidence type="ECO:0000256" key="3">
    <source>
        <dbReference type="ARBA" id="ARBA00009025"/>
    </source>
</evidence>
<keyword evidence="12" id="KW-0249">Electron transport</keyword>
<evidence type="ECO:0000256" key="1">
    <source>
        <dbReference type="ARBA" id="ARBA00003257"/>
    </source>
</evidence>
<evidence type="ECO:0000256" key="5">
    <source>
        <dbReference type="ARBA" id="ARBA00021006"/>
    </source>
</evidence>
<accession>A0A8J5T2Q9</accession>
<keyword evidence="15" id="KW-0830">Ubiquinone</keyword>
<feature type="transmembrane region" description="Helical" evidence="21">
    <location>
        <begin position="419"/>
        <end position="442"/>
    </location>
</feature>
<feature type="transmembrane region" description="Helical" evidence="21">
    <location>
        <begin position="547"/>
        <end position="565"/>
    </location>
</feature>
<evidence type="ECO:0000259" key="23">
    <source>
        <dbReference type="Pfam" id="PF01059"/>
    </source>
</evidence>
<feature type="transmembrane region" description="Helical" evidence="21">
    <location>
        <begin position="271"/>
        <end position="289"/>
    </location>
</feature>
<feature type="transmembrane region" description="Helical" evidence="21">
    <location>
        <begin position="26"/>
        <end position="42"/>
    </location>
</feature>
<evidence type="ECO:0000256" key="15">
    <source>
        <dbReference type="ARBA" id="ARBA00023075"/>
    </source>
</evidence>
<comment type="function">
    <text evidence="1">Core subunit of the mitochondrial membrane respiratory chain NADH dehydrogenase (Complex I) that is believed to belong to the minimal assembly required for catalysis. Complex I functions in the transfer of electrons from NADH to the respiratory chain. The immediate electron acceptor for the enzyme is believed to be ubiquinone.</text>
</comment>
<keyword evidence="7" id="KW-0813">Transport</keyword>
<evidence type="ECO:0000259" key="24">
    <source>
        <dbReference type="Pfam" id="PF06455"/>
    </source>
</evidence>
<dbReference type="InterPro" id="IPR003918">
    <property type="entry name" value="NADH_UbQ_OxRdtase"/>
</dbReference>
<feature type="transmembrane region" description="Helical" evidence="21">
    <location>
        <begin position="248"/>
        <end position="264"/>
    </location>
</feature>
<keyword evidence="8" id="KW-0679">Respiratory chain</keyword>
<sequence>MLRIWIMALVICASQRIKKTNNSPRGFLVVNLLLLLALLLTFSATDYLLFYIRFERSLIPTFILILGWGYQPERIQAGVYMLFYTLFASLPLLVSLLRFYRLGGSLTIGLVPCAERSNFITFMWYFCTIFAFVAHVEAPVAGSIILAGVLLKLVGYVSVRILGGVIVRFICLRQVDIKSLIAYSSVAHIGLVLRGLVVFGAVVIMVGHGLCSSGLFCLANIVYERLGSRRLLVNKEVIIEGDKRFNRFIYLVLAFVLSIGALIVRPNIIRILLGWDGLGLVSYALVIFYQNEKSANAGILTVLSNRCLVVIAAVTKRAQIPFSAWLPAAMAAPTPVSALVHSSTLVTAGVYLLIRFSPALIGSEAQSVLLIISCLTIFIAGLGANFEYDLKKIIALSTLSQLGVILRILALGFADLAFFHLLAHALFKALLFICAGVVIHAVKEYQDIRCIGRLVFRIPLTRTCINLANLALCGIPFLAGFYSKDLILEVAFIRNINLLAFILYALATGLTVCYRFRLVYYSLTGLFNLRRMSQVNDKSVVITRSMIRLRIGGVTGGAFLSWVIFPESYIICLTFTFKVLALALRVLGALIGYLLNIISVNYRLRRLKSYSKVVFIGSMCFIPFLSTFNLSHVRLKTAGACMNVGDYG</sequence>
<feature type="transmembrane region" description="Helical" evidence="21">
    <location>
        <begin position="366"/>
        <end position="386"/>
    </location>
</feature>
<evidence type="ECO:0000256" key="16">
    <source>
        <dbReference type="ARBA" id="ARBA00023128"/>
    </source>
</evidence>
<comment type="subcellular location">
    <subcellularLocation>
        <location evidence="2">Mitochondrion inner membrane</location>
        <topology evidence="2">Multi-pass membrane protein</topology>
    </subcellularLocation>
</comment>
<evidence type="ECO:0000256" key="12">
    <source>
        <dbReference type="ARBA" id="ARBA00022982"/>
    </source>
</evidence>
<dbReference type="GO" id="GO:0042773">
    <property type="term" value="P:ATP synthesis coupled electron transport"/>
    <property type="evidence" value="ECO:0007669"/>
    <property type="project" value="InterPro"/>
</dbReference>
<evidence type="ECO:0000256" key="2">
    <source>
        <dbReference type="ARBA" id="ARBA00004448"/>
    </source>
</evidence>
<dbReference type="Pfam" id="PF00361">
    <property type="entry name" value="Proton_antipo_M"/>
    <property type="match status" value="2"/>
</dbReference>
<feature type="domain" description="NADH:quinone oxidoreductase/Mrp antiporter transmembrane" evidence="22">
    <location>
        <begin position="305"/>
        <end position="502"/>
    </location>
</feature>
<dbReference type="GO" id="GO:0005743">
    <property type="term" value="C:mitochondrial inner membrane"/>
    <property type="evidence" value="ECO:0007669"/>
    <property type="project" value="UniProtKB-SubCell"/>
</dbReference>
<feature type="transmembrane region" description="Helical" evidence="21">
    <location>
        <begin position="577"/>
        <end position="598"/>
    </location>
</feature>
<evidence type="ECO:0000259" key="22">
    <source>
        <dbReference type="Pfam" id="PF00361"/>
    </source>
</evidence>
<feature type="domain" description="NADH:ubiquinone oxidoreductase chain 4 N-terminal" evidence="23">
    <location>
        <begin position="1"/>
        <end position="41"/>
    </location>
</feature>
<dbReference type="GO" id="GO:0003954">
    <property type="term" value="F:NADH dehydrogenase activity"/>
    <property type="evidence" value="ECO:0007669"/>
    <property type="project" value="TreeGrafter"/>
</dbReference>
<dbReference type="InterPro" id="IPR003945">
    <property type="entry name" value="NU5C-like"/>
</dbReference>
<protein>
    <recommendedName>
        <fullName evidence="5">NADH-ubiquinone oxidoreductase chain 4</fullName>
        <ecNumber evidence="4">7.1.1.2</ecNumber>
    </recommendedName>
    <alternativeName>
        <fullName evidence="18">NADH dehydrogenase subunit 4</fullName>
    </alternativeName>
    <alternativeName>
        <fullName evidence="19">NADH dehydrogenase subunit 5</fullName>
    </alternativeName>
    <alternativeName>
        <fullName evidence="6">NADH-ubiquinone oxidoreductase chain 5</fullName>
    </alternativeName>
</protein>
<proteinExistence type="inferred from homology"/>
<keyword evidence="10" id="KW-0999">Mitochondrion inner membrane</keyword>
<evidence type="ECO:0000256" key="14">
    <source>
        <dbReference type="ARBA" id="ARBA00023027"/>
    </source>
</evidence>
<keyword evidence="17 21" id="KW-0472">Membrane</keyword>
<evidence type="ECO:0000256" key="17">
    <source>
        <dbReference type="ARBA" id="ARBA00023136"/>
    </source>
</evidence>
<dbReference type="PANTHER" id="PTHR42829">
    <property type="entry name" value="NADH-UBIQUINONE OXIDOREDUCTASE CHAIN 5"/>
    <property type="match status" value="1"/>
</dbReference>
<evidence type="ECO:0000256" key="8">
    <source>
        <dbReference type="ARBA" id="ARBA00022660"/>
    </source>
</evidence>
<evidence type="ECO:0000256" key="19">
    <source>
        <dbReference type="ARBA" id="ARBA00031027"/>
    </source>
</evidence>
<evidence type="ECO:0000256" key="10">
    <source>
        <dbReference type="ARBA" id="ARBA00022792"/>
    </source>
</evidence>
<evidence type="ECO:0000313" key="26">
    <source>
        <dbReference type="Proteomes" id="UP000747542"/>
    </source>
</evidence>
<dbReference type="EC" id="7.1.1.2" evidence="4"/>
<evidence type="ECO:0000256" key="21">
    <source>
        <dbReference type="SAM" id="Phobius"/>
    </source>
</evidence>
<dbReference type="PANTHER" id="PTHR42829:SF2">
    <property type="entry name" value="NADH-UBIQUINONE OXIDOREDUCTASE CHAIN 5"/>
    <property type="match status" value="1"/>
</dbReference>
<dbReference type="InterPro" id="IPR000260">
    <property type="entry name" value="NADH4_N"/>
</dbReference>
<dbReference type="EMBL" id="JAHLQT010011563">
    <property type="protein sequence ID" value="KAG7172185.1"/>
    <property type="molecule type" value="Genomic_DNA"/>
</dbReference>
<dbReference type="InterPro" id="IPR001750">
    <property type="entry name" value="ND/Mrp_TM"/>
</dbReference>
<evidence type="ECO:0000256" key="13">
    <source>
        <dbReference type="ARBA" id="ARBA00022989"/>
    </source>
</evidence>
<keyword evidence="13 21" id="KW-1133">Transmembrane helix</keyword>
<evidence type="ECO:0000256" key="4">
    <source>
        <dbReference type="ARBA" id="ARBA00012944"/>
    </source>
</evidence>
<feature type="transmembrane region" description="Helical" evidence="21">
    <location>
        <begin position="336"/>
        <end position="354"/>
    </location>
</feature>
<name>A0A8J5T2Q9_HOMAM</name>
<feature type="transmembrane region" description="Helical" evidence="21">
    <location>
        <begin position="144"/>
        <end position="170"/>
    </location>
</feature>
<keyword evidence="16" id="KW-0496">Mitochondrion</keyword>
<evidence type="ECO:0000256" key="9">
    <source>
        <dbReference type="ARBA" id="ARBA00022692"/>
    </source>
</evidence>
<dbReference type="Proteomes" id="UP000747542">
    <property type="component" value="Unassembled WGS sequence"/>
</dbReference>
<dbReference type="Pfam" id="PF06455">
    <property type="entry name" value="NADH5_C"/>
    <property type="match status" value="1"/>
</dbReference>
<keyword evidence="9 21" id="KW-0812">Transmembrane</keyword>
<feature type="transmembrane region" description="Helical" evidence="21">
    <location>
        <begin position="393"/>
        <end position="413"/>
    </location>
</feature>
<feature type="transmembrane region" description="Helical" evidence="21">
    <location>
        <begin position="119"/>
        <end position="138"/>
    </location>
</feature>
<comment type="catalytic activity">
    <reaction evidence="20">
        <text>a ubiquinone + NADH + 5 H(+)(in) = a ubiquinol + NAD(+) + 4 H(+)(out)</text>
        <dbReference type="Rhea" id="RHEA:29091"/>
        <dbReference type="Rhea" id="RHEA-COMP:9565"/>
        <dbReference type="Rhea" id="RHEA-COMP:9566"/>
        <dbReference type="ChEBI" id="CHEBI:15378"/>
        <dbReference type="ChEBI" id="CHEBI:16389"/>
        <dbReference type="ChEBI" id="CHEBI:17976"/>
        <dbReference type="ChEBI" id="CHEBI:57540"/>
        <dbReference type="ChEBI" id="CHEBI:57945"/>
        <dbReference type="EC" id="7.1.1.2"/>
    </reaction>
</comment>
<evidence type="ECO:0000256" key="7">
    <source>
        <dbReference type="ARBA" id="ARBA00022448"/>
    </source>
</evidence>
<evidence type="ECO:0000256" key="11">
    <source>
        <dbReference type="ARBA" id="ARBA00022967"/>
    </source>
</evidence>
<keyword evidence="11" id="KW-1278">Translocase</keyword>
<feature type="transmembrane region" description="Helical" evidence="21">
    <location>
        <begin position="463"/>
        <end position="482"/>
    </location>
</feature>
<comment type="similarity">
    <text evidence="3">Belongs to the complex I subunit 4 family.</text>
</comment>
<keyword evidence="14" id="KW-0520">NAD</keyword>
<reference evidence="25" key="1">
    <citation type="journal article" date="2021" name="Sci. Adv.">
        <title>The American lobster genome reveals insights on longevity, neural, and immune adaptations.</title>
        <authorList>
            <person name="Polinski J.M."/>
            <person name="Zimin A.V."/>
            <person name="Clark K.F."/>
            <person name="Kohn A.B."/>
            <person name="Sadowski N."/>
            <person name="Timp W."/>
            <person name="Ptitsyn A."/>
            <person name="Khanna P."/>
            <person name="Romanova D.Y."/>
            <person name="Williams P."/>
            <person name="Greenwood S.J."/>
            <person name="Moroz L.L."/>
            <person name="Walt D.R."/>
            <person name="Bodnar A.G."/>
        </authorList>
    </citation>
    <scope>NUCLEOTIDE SEQUENCE</scope>
    <source>
        <strain evidence="25">GMGI-L3</strain>
    </source>
</reference>